<dbReference type="CDD" id="cd02860">
    <property type="entry name" value="E_set_Pullulanase"/>
    <property type="match status" value="1"/>
</dbReference>
<reference evidence="3" key="1">
    <citation type="submission" date="2020-10" db="EMBL/GenBank/DDBJ databases">
        <authorList>
            <person name="Gilroy R."/>
        </authorList>
    </citation>
    <scope>NUCLEOTIDE SEQUENCE</scope>
    <source>
        <strain evidence="3">17113</strain>
    </source>
</reference>
<dbReference type="InterPro" id="IPR017853">
    <property type="entry name" value="GH"/>
</dbReference>
<keyword evidence="3" id="KW-0378">Hydrolase</keyword>
<dbReference type="PANTHER" id="PTHR43002">
    <property type="entry name" value="GLYCOGEN DEBRANCHING ENZYME"/>
    <property type="match status" value="1"/>
</dbReference>
<gene>
    <name evidence="3" type="primary">pulA</name>
    <name evidence="3" type="ORF">IAC61_05790</name>
</gene>
<accession>A0A9D9GWR1</accession>
<dbReference type="NCBIfam" id="TIGR02104">
    <property type="entry name" value="pulA_typeI"/>
    <property type="match status" value="1"/>
</dbReference>
<reference evidence="3" key="2">
    <citation type="journal article" date="2021" name="PeerJ">
        <title>Extensive microbial diversity within the chicken gut microbiome revealed by metagenomics and culture.</title>
        <authorList>
            <person name="Gilroy R."/>
            <person name="Ravi A."/>
            <person name="Getino M."/>
            <person name="Pursley I."/>
            <person name="Horton D.L."/>
            <person name="Alikhan N.F."/>
            <person name="Baker D."/>
            <person name="Gharbi K."/>
            <person name="Hall N."/>
            <person name="Watson M."/>
            <person name="Adriaenssens E.M."/>
            <person name="Foster-Nyarko E."/>
            <person name="Jarju S."/>
            <person name="Secka A."/>
            <person name="Antonio M."/>
            <person name="Oren A."/>
            <person name="Chaudhuri R.R."/>
            <person name="La Ragione R."/>
            <person name="Hildebrand F."/>
            <person name="Pallen M.J."/>
        </authorList>
    </citation>
    <scope>NUCLEOTIDE SEQUENCE</scope>
    <source>
        <strain evidence="3">17113</strain>
    </source>
</reference>
<dbReference type="GO" id="GO:0005975">
    <property type="term" value="P:carbohydrate metabolic process"/>
    <property type="evidence" value="ECO:0007669"/>
    <property type="project" value="InterPro"/>
</dbReference>
<dbReference type="Pfam" id="PF00128">
    <property type="entry name" value="Alpha-amylase"/>
    <property type="match status" value="1"/>
</dbReference>
<feature type="domain" description="Glycosyl hydrolase family 13 catalytic" evidence="2">
    <location>
        <begin position="253"/>
        <end position="592"/>
    </location>
</feature>
<dbReference type="AlphaFoldDB" id="A0A9D9GWR1"/>
<proteinExistence type="inferred from homology"/>
<dbReference type="Pfam" id="PF02922">
    <property type="entry name" value="CBM_48"/>
    <property type="match status" value="1"/>
</dbReference>
<dbReference type="EMBL" id="JADINA010000036">
    <property type="protein sequence ID" value="MBO8426803.1"/>
    <property type="molecule type" value="Genomic_DNA"/>
</dbReference>
<dbReference type="InterPro" id="IPR014756">
    <property type="entry name" value="Ig_E-set"/>
</dbReference>
<dbReference type="EC" id="3.2.1.41" evidence="3"/>
<dbReference type="InterPro" id="IPR004193">
    <property type="entry name" value="Glyco_hydro_13_N"/>
</dbReference>
<dbReference type="Gene3D" id="3.20.20.80">
    <property type="entry name" value="Glycosidases"/>
    <property type="match status" value="1"/>
</dbReference>
<keyword evidence="3" id="KW-0326">Glycosidase</keyword>
<dbReference type="Gene3D" id="2.60.40.10">
    <property type="entry name" value="Immunoglobulins"/>
    <property type="match status" value="1"/>
</dbReference>
<dbReference type="InterPro" id="IPR013783">
    <property type="entry name" value="Ig-like_fold"/>
</dbReference>
<name>A0A9D9GWR1_9FIRM</name>
<evidence type="ECO:0000313" key="4">
    <source>
        <dbReference type="Proteomes" id="UP000823634"/>
    </source>
</evidence>
<evidence type="ECO:0000259" key="2">
    <source>
        <dbReference type="SMART" id="SM00642"/>
    </source>
</evidence>
<dbReference type="SMART" id="SM00642">
    <property type="entry name" value="Aamy"/>
    <property type="match status" value="1"/>
</dbReference>
<dbReference type="Proteomes" id="UP000823634">
    <property type="component" value="Unassembled WGS sequence"/>
</dbReference>
<comment type="caution">
    <text evidence="3">The sequence shown here is derived from an EMBL/GenBank/DDBJ whole genome shotgun (WGS) entry which is preliminary data.</text>
</comment>
<sequence>MRDSYIQAKLIRPDAIRLVVFSALPFERLEPVLLIDDVKSGVLHPSITQTMPQLASLEYTLPRPLELGHSYFLVFPQFGAIPLDVSEATEFPNFESDFYYAGDDLGFTYSKQETRFALWAPLASKCSLLYRKRGDENWLLQVMERTEKGVYRAKLKGDYEGYEYVYSIVNSEIERKSTDPYAKSSGANGRVSYVIDFSKTGDALGRECLPVLDSPTSAIIYEGHVRDLTISSYTDIKAKGKFLGLSEEKRKTKDGLPAGLDYLSSLNITHLQLLPIYDYQTVDELNPDSSYNWGYDPAQYFVPEGSYATDPDDPYSRIKELKTLVKALHRKGIRAVMDVVYNHVYEYQFSVFERVVPNYYFRKRRSGKMAQTSGCGNDLASERLMVRKMILDCCAYWQDEYGIDGFRFDLMGILDAETIKLVERRAKRKDPSFVVYGEGWNMGGEVNCPLAHMGNYQLLPGVGFFNDFYREKMKAYFKGDLEAMQPFKNALVGSCVDFIVGPHFLDARQSINYVECHDNATFFDYLSAQRGDLSEQEKLDLVCLANSTILLSFGVPFIHAGQEIGASKWGEDNTYNKGDHYNKFSYSLLGKRKWMYDYFRNYAKFRRQSRFLHVYDPRVIFTAVDITDVDDALHVYFVDANLIAPRKGLEYFINPSPKPICFHLNAPSTVLFDHKGNPGSSRVDDAAAPGRSSLVVCLP</sequence>
<organism evidence="3 4">
    <name type="scientific">Candidatus Alloenteromonas pullistercoris</name>
    <dbReference type="NCBI Taxonomy" id="2840785"/>
    <lineage>
        <taxon>Bacteria</taxon>
        <taxon>Bacillati</taxon>
        <taxon>Bacillota</taxon>
        <taxon>Bacillota incertae sedis</taxon>
        <taxon>Candidatus Alloenteromonas</taxon>
    </lineage>
</organism>
<dbReference type="CDD" id="cd11341">
    <property type="entry name" value="AmyAc_Pullulanase_LD-like"/>
    <property type="match status" value="1"/>
</dbReference>
<comment type="similarity">
    <text evidence="1">Belongs to the glycosyl hydrolase 13 family.</text>
</comment>
<dbReference type="InterPro" id="IPR011840">
    <property type="entry name" value="PulA_typeI"/>
</dbReference>
<dbReference type="GO" id="GO:0051060">
    <property type="term" value="F:pullulanase activity"/>
    <property type="evidence" value="ECO:0007669"/>
    <property type="project" value="UniProtKB-EC"/>
</dbReference>
<dbReference type="SUPFAM" id="SSF81296">
    <property type="entry name" value="E set domains"/>
    <property type="match status" value="1"/>
</dbReference>
<evidence type="ECO:0000256" key="1">
    <source>
        <dbReference type="ARBA" id="ARBA00008061"/>
    </source>
</evidence>
<dbReference type="InterPro" id="IPR006047">
    <property type="entry name" value="GH13_cat_dom"/>
</dbReference>
<dbReference type="SUPFAM" id="SSF51445">
    <property type="entry name" value="(Trans)glycosidases"/>
    <property type="match status" value="1"/>
</dbReference>
<protein>
    <submittedName>
        <fullName evidence="3">Type I pullulanase</fullName>
        <ecNumber evidence="3">3.2.1.41</ecNumber>
    </submittedName>
</protein>
<evidence type="ECO:0000313" key="3">
    <source>
        <dbReference type="EMBL" id="MBO8426803.1"/>
    </source>
</evidence>